<evidence type="ECO:0000256" key="2">
    <source>
        <dbReference type="ARBA" id="ARBA00023210"/>
    </source>
</evidence>
<evidence type="ECO:0000256" key="1">
    <source>
        <dbReference type="ARBA" id="ARBA00022618"/>
    </source>
</evidence>
<evidence type="ECO:0000313" key="7">
    <source>
        <dbReference type="Proteomes" id="UP000242616"/>
    </source>
</evidence>
<feature type="domain" description="Septum formation inhibitor MinC C-terminal" evidence="5">
    <location>
        <begin position="104"/>
        <end position="193"/>
    </location>
</feature>
<evidence type="ECO:0000256" key="3">
    <source>
        <dbReference type="ARBA" id="ARBA00023306"/>
    </source>
</evidence>
<dbReference type="Pfam" id="PF03775">
    <property type="entry name" value="MinC_C"/>
    <property type="match status" value="1"/>
</dbReference>
<comment type="subunit">
    <text evidence="4">Interacts with MinD and FtsZ.</text>
</comment>
<dbReference type="PANTHER" id="PTHR34108">
    <property type="entry name" value="SEPTUM SITE-DETERMINING PROTEIN MINC"/>
    <property type="match status" value="1"/>
</dbReference>
<dbReference type="InterPro" id="IPR036145">
    <property type="entry name" value="MinC_C_sf"/>
</dbReference>
<name>A0ABX3IGF9_9BACT</name>
<dbReference type="Gene3D" id="2.160.20.70">
    <property type="match status" value="1"/>
</dbReference>
<dbReference type="NCBIfam" id="NF010598">
    <property type="entry name" value="PRK13992.1"/>
    <property type="match status" value="1"/>
</dbReference>
<keyword evidence="7" id="KW-1185">Reference proteome</keyword>
<comment type="function">
    <text evidence="4">Cell division inhibitor that blocks the formation of polar Z ring septums. Rapidly oscillates between the poles of the cell to destabilize FtsZ filaments that have formed before they mature into polar Z rings. Prevents FtsZ polymerization.</text>
</comment>
<keyword evidence="3 4" id="KW-0131">Cell cycle</keyword>
<dbReference type="HAMAP" id="MF_00267">
    <property type="entry name" value="MinC"/>
    <property type="match status" value="1"/>
</dbReference>
<reference evidence="6 7" key="1">
    <citation type="submission" date="2015-06" db="EMBL/GenBank/DDBJ databases">
        <title>Genome sequencing of Thermotogales isolates from hydrothermal vents.</title>
        <authorList>
            <person name="Haverkamp T.H."/>
            <person name="Kublanov I.V."/>
            <person name="Nesbo C.L."/>
        </authorList>
    </citation>
    <scope>NUCLEOTIDE SEQUENCE [LARGE SCALE GENOMIC DNA]</scope>
    <source>
        <strain evidence="7">ik275mar</strain>
    </source>
</reference>
<comment type="similarity">
    <text evidence="4">Belongs to the MinC family.</text>
</comment>
<sequence>MSFDLKAFKSDIVFYIDEYDKIQNLLSNIDSKMKEIKHFFDGREKVLLKMKNLKEKICDVPKIIEKLEEYNIKTKAIITDEFDEKNVTVENKEEEKEKTIILIKNLRSGQKITHNGNIILVGNVHVGSEINAGGSVVIFGSCHGLIKAGLRITPAYILTLSLNSPLIQINDIKHQLSKTYNNPTFIYSKGGKLIFDEIVQREEKL</sequence>
<protein>
    <recommendedName>
        <fullName evidence="4">Probable septum site-determining protein MinC</fullName>
    </recommendedName>
</protein>
<evidence type="ECO:0000259" key="5">
    <source>
        <dbReference type="Pfam" id="PF03775"/>
    </source>
</evidence>
<dbReference type="SUPFAM" id="SSF63848">
    <property type="entry name" value="Cell-division inhibitor MinC, C-terminal domain"/>
    <property type="match status" value="1"/>
</dbReference>
<dbReference type="Proteomes" id="UP000242616">
    <property type="component" value="Unassembled WGS sequence"/>
</dbReference>
<dbReference type="RefSeq" id="WP_077198454.1">
    <property type="nucleotide sequence ID" value="NZ_LBFC01000021.1"/>
</dbReference>
<dbReference type="InterPro" id="IPR013033">
    <property type="entry name" value="MinC"/>
</dbReference>
<evidence type="ECO:0000256" key="4">
    <source>
        <dbReference type="HAMAP-Rule" id="MF_00267"/>
    </source>
</evidence>
<dbReference type="SUPFAM" id="SSF64043">
    <property type="entry name" value="Cell-division inhibitor MinC, N-terminal domain"/>
    <property type="match status" value="1"/>
</dbReference>
<evidence type="ECO:0000313" key="6">
    <source>
        <dbReference type="EMBL" id="ONN26915.1"/>
    </source>
</evidence>
<organism evidence="6 7">
    <name type="scientific">Thermosipho affectus</name>
    <dbReference type="NCBI Taxonomy" id="660294"/>
    <lineage>
        <taxon>Bacteria</taxon>
        <taxon>Thermotogati</taxon>
        <taxon>Thermotogota</taxon>
        <taxon>Thermotogae</taxon>
        <taxon>Thermotogales</taxon>
        <taxon>Fervidobacteriaceae</taxon>
        <taxon>Thermosipho</taxon>
    </lineage>
</organism>
<keyword evidence="2 4" id="KW-0717">Septation</keyword>
<dbReference type="EMBL" id="LBFC01000021">
    <property type="protein sequence ID" value="ONN26915.1"/>
    <property type="molecule type" value="Genomic_DNA"/>
</dbReference>
<dbReference type="InterPro" id="IPR016098">
    <property type="entry name" value="CAP/MinC_C"/>
</dbReference>
<comment type="caution">
    <text evidence="6">The sequence shown here is derived from an EMBL/GenBank/DDBJ whole genome shotgun (WGS) entry which is preliminary data.</text>
</comment>
<dbReference type="InterPro" id="IPR005526">
    <property type="entry name" value="Septum_form_inhib_MinC_C"/>
</dbReference>
<gene>
    <name evidence="4" type="primary">minC</name>
    <name evidence="6" type="ORF">XJ44_06370</name>
</gene>
<keyword evidence="1 4" id="KW-0132">Cell division</keyword>
<accession>A0ABX3IGF9</accession>
<proteinExistence type="inferred from homology"/>
<dbReference type="PANTHER" id="PTHR34108:SF1">
    <property type="entry name" value="SEPTUM SITE-DETERMINING PROTEIN MINC"/>
    <property type="match status" value="1"/>
</dbReference>